<evidence type="ECO:0000313" key="2">
    <source>
        <dbReference type="Proteomes" id="UP000494115"/>
    </source>
</evidence>
<organism evidence="1 2">
    <name type="scientific">Pararobbsia alpina</name>
    <dbReference type="NCBI Taxonomy" id="621374"/>
    <lineage>
        <taxon>Bacteria</taxon>
        <taxon>Pseudomonadati</taxon>
        <taxon>Pseudomonadota</taxon>
        <taxon>Betaproteobacteria</taxon>
        <taxon>Burkholderiales</taxon>
        <taxon>Burkholderiaceae</taxon>
        <taxon>Pararobbsia</taxon>
    </lineage>
</organism>
<keyword evidence="2" id="KW-1185">Reference proteome</keyword>
<reference evidence="1 2" key="1">
    <citation type="submission" date="2020-04" db="EMBL/GenBank/DDBJ databases">
        <authorList>
            <person name="De Canck E."/>
        </authorList>
    </citation>
    <scope>NUCLEOTIDE SEQUENCE [LARGE SCALE GENOMIC DNA]</scope>
    <source>
        <strain evidence="1 2">LMG 28138</strain>
    </source>
</reference>
<gene>
    <name evidence="1" type="ORF">LMG28138_05608</name>
</gene>
<dbReference type="Proteomes" id="UP000494115">
    <property type="component" value="Unassembled WGS sequence"/>
</dbReference>
<evidence type="ECO:0000313" key="1">
    <source>
        <dbReference type="EMBL" id="CAB3804965.1"/>
    </source>
</evidence>
<sequence length="35" mass="3754">MLPQITGANMFGVKFLSCLSGSEGGVRCSQDPYLF</sequence>
<dbReference type="EMBL" id="CADIKM010000069">
    <property type="protein sequence ID" value="CAB3804965.1"/>
    <property type="molecule type" value="Genomic_DNA"/>
</dbReference>
<proteinExistence type="predicted"/>
<accession>A0A6S7BLU7</accession>
<dbReference type="AlphaFoldDB" id="A0A6S7BLU7"/>
<protein>
    <submittedName>
        <fullName evidence="1">Uncharacterized protein</fullName>
    </submittedName>
</protein>
<name>A0A6S7BLU7_9BURK</name>